<feature type="region of interest" description="Disordered" evidence="1">
    <location>
        <begin position="1"/>
        <end position="43"/>
    </location>
</feature>
<gene>
    <name evidence="2" type="ORF">B1A_12467</name>
</gene>
<comment type="caution">
    <text evidence="2">The sequence shown here is derived from an EMBL/GenBank/DDBJ whole genome shotgun (WGS) entry which is preliminary data.</text>
</comment>
<reference evidence="2" key="2">
    <citation type="journal article" date="2014" name="ISME J.">
        <title>Microbial stratification in low pH oxic and suboxic macroscopic growths along an acid mine drainage.</title>
        <authorList>
            <person name="Mendez-Garcia C."/>
            <person name="Mesa V."/>
            <person name="Sprenger R.R."/>
            <person name="Richter M."/>
            <person name="Diez M.S."/>
            <person name="Solano J."/>
            <person name="Bargiela R."/>
            <person name="Golyshina O.V."/>
            <person name="Manteca A."/>
            <person name="Ramos J.L."/>
            <person name="Gallego J.R."/>
            <person name="Llorente I."/>
            <person name="Martins Dos Santos V.A."/>
            <person name="Jensen O.N."/>
            <person name="Pelaez A.I."/>
            <person name="Sanchez J."/>
            <person name="Ferrer M."/>
        </authorList>
    </citation>
    <scope>NUCLEOTIDE SEQUENCE</scope>
</reference>
<protein>
    <submittedName>
        <fullName evidence="2">IS21 ORF1</fullName>
    </submittedName>
</protein>
<dbReference type="PANTHER" id="PTHR35004:SF8">
    <property type="entry name" value="TRANSPOSASE RV3428C-RELATED"/>
    <property type="match status" value="1"/>
</dbReference>
<name>T1BJ58_9ZZZZ</name>
<dbReference type="EMBL" id="AUZX01009057">
    <property type="protein sequence ID" value="EQD53204.1"/>
    <property type="molecule type" value="Genomic_DNA"/>
</dbReference>
<evidence type="ECO:0000256" key="1">
    <source>
        <dbReference type="SAM" id="MobiDB-lite"/>
    </source>
</evidence>
<sequence>MACGDTPTRLGVTINSRGFHSQPPTPTRTRHERVRTGSKSAKVDEKGSVENLVKFVKNGFFKVRRFHDRADLDAQLTAWHHEVNEVRPCRATGVTPSARIAEERTRLRPLPIPSAAYALRFPV</sequence>
<accession>T1BJ58</accession>
<evidence type="ECO:0000313" key="2">
    <source>
        <dbReference type="EMBL" id="EQD53204.1"/>
    </source>
</evidence>
<proteinExistence type="predicted"/>
<feature type="non-terminal residue" evidence="2">
    <location>
        <position position="123"/>
    </location>
</feature>
<dbReference type="PANTHER" id="PTHR35004">
    <property type="entry name" value="TRANSPOSASE RV3428C-RELATED"/>
    <property type="match status" value="1"/>
</dbReference>
<dbReference type="AlphaFoldDB" id="T1BJ58"/>
<organism evidence="2">
    <name type="scientific">mine drainage metagenome</name>
    <dbReference type="NCBI Taxonomy" id="410659"/>
    <lineage>
        <taxon>unclassified sequences</taxon>
        <taxon>metagenomes</taxon>
        <taxon>ecological metagenomes</taxon>
    </lineage>
</organism>
<reference evidence="2" key="1">
    <citation type="submission" date="2013-08" db="EMBL/GenBank/DDBJ databases">
        <authorList>
            <person name="Mendez C."/>
            <person name="Richter M."/>
            <person name="Ferrer M."/>
            <person name="Sanchez J."/>
        </authorList>
    </citation>
    <scope>NUCLEOTIDE SEQUENCE</scope>
</reference>